<name>A0AAD4GKA8_BOLED</name>
<keyword evidence="3" id="KW-1185">Reference proteome</keyword>
<keyword evidence="1" id="KW-0238">DNA-binding</keyword>
<evidence type="ECO:0000256" key="1">
    <source>
        <dbReference type="ARBA" id="ARBA00023125"/>
    </source>
</evidence>
<dbReference type="InterPro" id="IPR010998">
    <property type="entry name" value="Integrase_recombinase_N"/>
</dbReference>
<protein>
    <recommendedName>
        <fullName evidence="4">Core-binding (CB) domain-containing protein</fullName>
    </recommendedName>
</protein>
<feature type="non-terminal residue" evidence="2">
    <location>
        <position position="1"/>
    </location>
</feature>
<evidence type="ECO:0000313" key="2">
    <source>
        <dbReference type="EMBL" id="KAF8449204.1"/>
    </source>
</evidence>
<dbReference type="AlphaFoldDB" id="A0AAD4GKA8"/>
<organism evidence="2 3">
    <name type="scientific">Boletus edulis BED1</name>
    <dbReference type="NCBI Taxonomy" id="1328754"/>
    <lineage>
        <taxon>Eukaryota</taxon>
        <taxon>Fungi</taxon>
        <taxon>Dikarya</taxon>
        <taxon>Basidiomycota</taxon>
        <taxon>Agaricomycotina</taxon>
        <taxon>Agaricomycetes</taxon>
        <taxon>Agaricomycetidae</taxon>
        <taxon>Boletales</taxon>
        <taxon>Boletineae</taxon>
        <taxon>Boletaceae</taxon>
        <taxon>Boletoideae</taxon>
        <taxon>Boletus</taxon>
    </lineage>
</organism>
<proteinExistence type="predicted"/>
<feature type="non-terminal residue" evidence="2">
    <location>
        <position position="210"/>
    </location>
</feature>
<evidence type="ECO:0008006" key="4">
    <source>
        <dbReference type="Google" id="ProtNLM"/>
    </source>
</evidence>
<sequence>LSAPSTAKINLALSHAWAESTSAKYQASVDTFLQFCEVELVPPHLRLPASDNLLCAFAASKVGSVSAGIVQGYLAGIKAWHILNNKPWLGSLRIHYILNGVANLAPSSSTKPPRPPVSHLMLVLLASNLNLTFNLDCCCFAAACMAFWGQLRLGEILSPWEKSFSSSNTVCCSHLMPPFNEKGSRLCHLPFTKVAKSRGESVVICRQADA</sequence>
<dbReference type="GO" id="GO:0003677">
    <property type="term" value="F:DNA binding"/>
    <property type="evidence" value="ECO:0007669"/>
    <property type="project" value="UniProtKB-KW"/>
</dbReference>
<dbReference type="Gene3D" id="1.10.150.130">
    <property type="match status" value="1"/>
</dbReference>
<reference evidence="2" key="2">
    <citation type="journal article" date="2020" name="Nat. Commun.">
        <title>Large-scale genome sequencing of mycorrhizal fungi provides insights into the early evolution of symbiotic traits.</title>
        <authorList>
            <person name="Miyauchi S."/>
            <person name="Kiss E."/>
            <person name="Kuo A."/>
            <person name="Drula E."/>
            <person name="Kohler A."/>
            <person name="Sanchez-Garcia M."/>
            <person name="Morin E."/>
            <person name="Andreopoulos B."/>
            <person name="Barry K.W."/>
            <person name="Bonito G."/>
            <person name="Buee M."/>
            <person name="Carver A."/>
            <person name="Chen C."/>
            <person name="Cichocki N."/>
            <person name="Clum A."/>
            <person name="Culley D."/>
            <person name="Crous P.W."/>
            <person name="Fauchery L."/>
            <person name="Girlanda M."/>
            <person name="Hayes R.D."/>
            <person name="Keri Z."/>
            <person name="LaButti K."/>
            <person name="Lipzen A."/>
            <person name="Lombard V."/>
            <person name="Magnuson J."/>
            <person name="Maillard F."/>
            <person name="Murat C."/>
            <person name="Nolan M."/>
            <person name="Ohm R.A."/>
            <person name="Pangilinan J."/>
            <person name="Pereira M.F."/>
            <person name="Perotto S."/>
            <person name="Peter M."/>
            <person name="Pfister S."/>
            <person name="Riley R."/>
            <person name="Sitrit Y."/>
            <person name="Stielow J.B."/>
            <person name="Szollosi G."/>
            <person name="Zifcakova L."/>
            <person name="Stursova M."/>
            <person name="Spatafora J.W."/>
            <person name="Tedersoo L."/>
            <person name="Vaario L.M."/>
            <person name="Yamada A."/>
            <person name="Yan M."/>
            <person name="Wang P."/>
            <person name="Xu J."/>
            <person name="Bruns T."/>
            <person name="Baldrian P."/>
            <person name="Vilgalys R."/>
            <person name="Dunand C."/>
            <person name="Henrissat B."/>
            <person name="Grigoriev I.V."/>
            <person name="Hibbett D."/>
            <person name="Nagy L.G."/>
            <person name="Martin F.M."/>
        </authorList>
    </citation>
    <scope>NUCLEOTIDE SEQUENCE</scope>
    <source>
        <strain evidence="2">BED1</strain>
    </source>
</reference>
<gene>
    <name evidence="2" type="ORF">L210DRAFT_3340666</name>
</gene>
<comment type="caution">
    <text evidence="2">The sequence shown here is derived from an EMBL/GenBank/DDBJ whole genome shotgun (WGS) entry which is preliminary data.</text>
</comment>
<evidence type="ECO:0000313" key="3">
    <source>
        <dbReference type="Proteomes" id="UP001194468"/>
    </source>
</evidence>
<accession>A0AAD4GKA8</accession>
<reference evidence="2" key="1">
    <citation type="submission" date="2019-10" db="EMBL/GenBank/DDBJ databases">
        <authorList>
            <consortium name="DOE Joint Genome Institute"/>
            <person name="Kuo A."/>
            <person name="Miyauchi S."/>
            <person name="Kiss E."/>
            <person name="Drula E."/>
            <person name="Kohler A."/>
            <person name="Sanchez-Garcia M."/>
            <person name="Andreopoulos B."/>
            <person name="Barry K.W."/>
            <person name="Bonito G."/>
            <person name="Buee M."/>
            <person name="Carver A."/>
            <person name="Chen C."/>
            <person name="Cichocki N."/>
            <person name="Clum A."/>
            <person name="Culley D."/>
            <person name="Crous P.W."/>
            <person name="Fauchery L."/>
            <person name="Girlanda M."/>
            <person name="Hayes R."/>
            <person name="Keri Z."/>
            <person name="LaButti K."/>
            <person name="Lipzen A."/>
            <person name="Lombard V."/>
            <person name="Magnuson J."/>
            <person name="Maillard F."/>
            <person name="Morin E."/>
            <person name="Murat C."/>
            <person name="Nolan M."/>
            <person name="Ohm R."/>
            <person name="Pangilinan J."/>
            <person name="Pereira M."/>
            <person name="Perotto S."/>
            <person name="Peter M."/>
            <person name="Riley R."/>
            <person name="Sitrit Y."/>
            <person name="Stielow B."/>
            <person name="Szollosi G."/>
            <person name="Zifcakova L."/>
            <person name="Stursova M."/>
            <person name="Spatafora J.W."/>
            <person name="Tedersoo L."/>
            <person name="Vaario L.-M."/>
            <person name="Yamada A."/>
            <person name="Yan M."/>
            <person name="Wang P."/>
            <person name="Xu J."/>
            <person name="Bruns T."/>
            <person name="Baldrian P."/>
            <person name="Vilgalys R."/>
            <person name="Henrissat B."/>
            <person name="Grigoriev I.V."/>
            <person name="Hibbett D."/>
            <person name="Nagy L.G."/>
            <person name="Martin F.M."/>
        </authorList>
    </citation>
    <scope>NUCLEOTIDE SEQUENCE</scope>
    <source>
        <strain evidence="2">BED1</strain>
    </source>
</reference>
<dbReference type="SUPFAM" id="SSF47823">
    <property type="entry name" value="lambda integrase-like, N-terminal domain"/>
    <property type="match status" value="1"/>
</dbReference>
<dbReference type="Proteomes" id="UP001194468">
    <property type="component" value="Unassembled WGS sequence"/>
</dbReference>
<dbReference type="EMBL" id="WHUW01000003">
    <property type="protein sequence ID" value="KAF8449204.1"/>
    <property type="molecule type" value="Genomic_DNA"/>
</dbReference>